<dbReference type="InterPro" id="IPR015631">
    <property type="entry name" value="CD2/SLAM_rcpt"/>
</dbReference>
<evidence type="ECO:0000256" key="5">
    <source>
        <dbReference type="SAM" id="Phobius"/>
    </source>
</evidence>
<keyword evidence="9" id="KW-1185">Reference proteome</keyword>
<dbReference type="GO" id="GO:0016020">
    <property type="term" value="C:membrane"/>
    <property type="evidence" value="ECO:0007669"/>
    <property type="project" value="UniProtKB-SubCell"/>
</dbReference>
<dbReference type="Ensembl" id="ENSNMLT00000040175.1">
    <property type="protein sequence ID" value="ENSNMLP00000036042.1"/>
    <property type="gene ID" value="ENSNMLG00000022400.1"/>
</dbReference>
<dbReference type="AlphaFoldDB" id="A0A8C6ULE3"/>
<sequence length="306" mass="33740">MAHVVIMLIFLASFGISATAKANCDLHAAIGIRLTLPFVFEKLANTERLVWLHNHTIIYEGIKGKVSVGKPDDITSSGSLVLKNPKFTSAGVYQAQAYNATGALTKTWNSFVCVMEKVPKPTLSYNCDQKSVNFNCYTVKSQDLRYSWAMDEKVLTGETRSTLTIPLNKLKSKNSFTCGVVNQVSNEKSDAVSPTCASQEPSPQNLLCFHQKTVMAVLAGAVGTVIILVIVIIVLCCCQRRNKVPKRRERVEPRMLPLTSQEPETDYETMHHVPEMSPKPKAKAAESIFITTQIAFLTTARIFPAA</sequence>
<keyword evidence="2 6" id="KW-0732">Signal</keyword>
<evidence type="ECO:0000259" key="7">
    <source>
        <dbReference type="PROSITE" id="PS50835"/>
    </source>
</evidence>
<dbReference type="InterPro" id="IPR036179">
    <property type="entry name" value="Ig-like_dom_sf"/>
</dbReference>
<feature type="domain" description="Ig-like" evidence="7">
    <location>
        <begin position="85"/>
        <end position="193"/>
    </location>
</feature>
<evidence type="ECO:0000313" key="8">
    <source>
        <dbReference type="Ensembl" id="ENSNMLP00000036042.1"/>
    </source>
</evidence>
<name>A0A8C6ULE3_9GOBI</name>
<dbReference type="Gene3D" id="2.60.40.10">
    <property type="entry name" value="Immunoglobulins"/>
    <property type="match status" value="2"/>
</dbReference>
<dbReference type="InterPro" id="IPR013783">
    <property type="entry name" value="Ig-like_fold"/>
</dbReference>
<proteinExistence type="predicted"/>
<evidence type="ECO:0000256" key="2">
    <source>
        <dbReference type="ARBA" id="ARBA00022729"/>
    </source>
</evidence>
<dbReference type="SUPFAM" id="SSF48726">
    <property type="entry name" value="Immunoglobulin"/>
    <property type="match status" value="2"/>
</dbReference>
<feature type="signal peptide" evidence="6">
    <location>
        <begin position="1"/>
        <end position="22"/>
    </location>
</feature>
<evidence type="ECO:0000256" key="4">
    <source>
        <dbReference type="ARBA" id="ARBA00023180"/>
    </source>
</evidence>
<dbReference type="Proteomes" id="UP000694523">
    <property type="component" value="Unplaced"/>
</dbReference>
<organism evidence="8 9">
    <name type="scientific">Neogobius melanostomus</name>
    <name type="common">round goby</name>
    <dbReference type="NCBI Taxonomy" id="47308"/>
    <lineage>
        <taxon>Eukaryota</taxon>
        <taxon>Metazoa</taxon>
        <taxon>Chordata</taxon>
        <taxon>Craniata</taxon>
        <taxon>Vertebrata</taxon>
        <taxon>Euteleostomi</taxon>
        <taxon>Actinopterygii</taxon>
        <taxon>Neopterygii</taxon>
        <taxon>Teleostei</taxon>
        <taxon>Neoteleostei</taxon>
        <taxon>Acanthomorphata</taxon>
        <taxon>Gobiaria</taxon>
        <taxon>Gobiiformes</taxon>
        <taxon>Gobioidei</taxon>
        <taxon>Gobiidae</taxon>
        <taxon>Benthophilinae</taxon>
        <taxon>Neogobiini</taxon>
        <taxon>Neogobius</taxon>
    </lineage>
</organism>
<keyword evidence="5" id="KW-1133">Transmembrane helix</keyword>
<evidence type="ECO:0000256" key="1">
    <source>
        <dbReference type="ARBA" id="ARBA00004370"/>
    </source>
</evidence>
<keyword evidence="5" id="KW-0812">Transmembrane</keyword>
<keyword evidence="3 5" id="KW-0472">Membrane</keyword>
<dbReference type="InterPro" id="IPR007110">
    <property type="entry name" value="Ig-like_dom"/>
</dbReference>
<evidence type="ECO:0000256" key="6">
    <source>
        <dbReference type="SAM" id="SignalP"/>
    </source>
</evidence>
<comment type="subcellular location">
    <subcellularLocation>
        <location evidence="1">Membrane</location>
    </subcellularLocation>
</comment>
<dbReference type="PANTHER" id="PTHR12080">
    <property type="entry name" value="SIGNALING LYMPHOCYTIC ACTIVATION MOLECULE"/>
    <property type="match status" value="1"/>
</dbReference>
<reference evidence="8" key="2">
    <citation type="submission" date="2025-09" db="UniProtKB">
        <authorList>
            <consortium name="Ensembl"/>
        </authorList>
    </citation>
    <scope>IDENTIFICATION</scope>
</reference>
<evidence type="ECO:0000256" key="3">
    <source>
        <dbReference type="ARBA" id="ARBA00023136"/>
    </source>
</evidence>
<keyword evidence="4" id="KW-0325">Glycoprotein</keyword>
<dbReference type="PANTHER" id="PTHR12080:SF48">
    <property type="entry name" value="IMMUNOGLOBULIN SUBTYPE DOMAIN-CONTAINING PROTEIN"/>
    <property type="match status" value="1"/>
</dbReference>
<protein>
    <recommendedName>
        <fullName evidence="7">Ig-like domain-containing protein</fullName>
    </recommendedName>
</protein>
<reference evidence="8" key="1">
    <citation type="submission" date="2025-08" db="UniProtKB">
        <authorList>
            <consortium name="Ensembl"/>
        </authorList>
    </citation>
    <scope>IDENTIFICATION</scope>
</reference>
<dbReference type="PROSITE" id="PS50835">
    <property type="entry name" value="IG_LIKE"/>
    <property type="match status" value="1"/>
</dbReference>
<feature type="transmembrane region" description="Helical" evidence="5">
    <location>
        <begin position="214"/>
        <end position="238"/>
    </location>
</feature>
<evidence type="ECO:0000313" key="9">
    <source>
        <dbReference type="Proteomes" id="UP000694523"/>
    </source>
</evidence>
<feature type="chain" id="PRO_5034002541" description="Ig-like domain-containing protein" evidence="6">
    <location>
        <begin position="23"/>
        <end position="306"/>
    </location>
</feature>
<accession>A0A8C6ULE3</accession>